<reference evidence="2" key="1">
    <citation type="submission" date="2023-07" db="EMBL/GenBank/DDBJ databases">
        <authorList>
            <person name="Deng Y."/>
            <person name="Zhang Y.-Q."/>
        </authorList>
    </citation>
    <scope>NUCLEOTIDE SEQUENCE [LARGE SCALE GENOMIC DNA]</scope>
    <source>
        <strain evidence="2">CPCC 205710</strain>
    </source>
</reference>
<evidence type="ECO:0000313" key="1">
    <source>
        <dbReference type="EMBL" id="MCT7661969.1"/>
    </source>
</evidence>
<comment type="caution">
    <text evidence="1">The sequence shown here is derived from an EMBL/GenBank/DDBJ whole genome shotgun (WGS) entry which is preliminary data.</text>
</comment>
<evidence type="ECO:0000313" key="2">
    <source>
        <dbReference type="Proteomes" id="UP001206639"/>
    </source>
</evidence>
<accession>A0ABT2MI59</accession>
<gene>
    <name evidence="1" type="ORF">N4S67_26580</name>
</gene>
<sequence>MTVVIDDPLIASMTIKRTLPLHESSRRLRALYPECPRVYGVAVMGDLSRRRWWPLAEALTGDRLHAMFELAAEETDSRPAVTQQLAATLAHVVIGRVVPLMVLEGRAWDTGLENLWVHVDSEGAIDWVGVVNPTLRALPDDPYFDERRYVRVGHTARDGIVALPNEAALTTWVAHRSHRALEPLFAELAAISDGAMSIAAMWHIVGGAVVSAATQVPLLAGSSEVTSMRRAQAMLDALVGFGLPVRGDRRREGLAKLGQPCLSSTSVGRRN</sequence>
<dbReference type="EMBL" id="JAODWD010000007">
    <property type="protein sequence ID" value="MCT7661969.1"/>
    <property type="molecule type" value="Genomic_DNA"/>
</dbReference>
<protein>
    <submittedName>
        <fullName evidence="1">Iron reductase</fullName>
    </submittedName>
</protein>
<keyword evidence="2" id="KW-1185">Reference proteome</keyword>
<dbReference type="Proteomes" id="UP001206639">
    <property type="component" value="Unassembled WGS sequence"/>
</dbReference>
<name>A0ABT2MI59_9MYCO</name>
<organism evidence="1 2">
    <name type="scientific">Mycobacterium deserti</name>
    <dbReference type="NCBI Taxonomy" id="2978347"/>
    <lineage>
        <taxon>Bacteria</taxon>
        <taxon>Bacillati</taxon>
        <taxon>Actinomycetota</taxon>
        <taxon>Actinomycetes</taxon>
        <taxon>Mycobacteriales</taxon>
        <taxon>Mycobacteriaceae</taxon>
        <taxon>Mycobacterium</taxon>
    </lineage>
</organism>
<dbReference type="RefSeq" id="WP_260996037.1">
    <property type="nucleotide sequence ID" value="NZ_JAODWD010000007.1"/>
</dbReference>
<proteinExistence type="predicted"/>